<reference evidence="7" key="1">
    <citation type="submission" date="2020-12" db="EMBL/GenBank/DDBJ databases">
        <title>Desulfobium dissulfuricans gen. nov., sp. nov., a novel mesophilic, sulfate-reducing bacterium isolated from a deep-sea hydrothermal vent.</title>
        <authorList>
            <person name="Hashimoto Y."/>
            <person name="Tame A."/>
            <person name="Sawayama S."/>
            <person name="Miyazaki J."/>
            <person name="Takai K."/>
            <person name="Nakagawa S."/>
        </authorList>
    </citation>
    <scope>NUCLEOTIDE SEQUENCE</scope>
    <source>
        <strain evidence="7">GF1</strain>
    </source>
</reference>
<keyword evidence="4 6" id="KW-1133">Transmembrane helix</keyword>
<organism evidence="7 8">
    <name type="scientific">Desulfolithobacter dissulfuricans</name>
    <dbReference type="NCBI Taxonomy" id="2795293"/>
    <lineage>
        <taxon>Bacteria</taxon>
        <taxon>Pseudomonadati</taxon>
        <taxon>Thermodesulfobacteriota</taxon>
        <taxon>Desulfobulbia</taxon>
        <taxon>Desulfobulbales</taxon>
        <taxon>Desulfobulbaceae</taxon>
        <taxon>Desulfolithobacter</taxon>
    </lineage>
</organism>
<evidence type="ECO:0000256" key="6">
    <source>
        <dbReference type="RuleBase" id="RU363058"/>
    </source>
</evidence>
<keyword evidence="8" id="KW-1185">Reference proteome</keyword>
<feature type="transmembrane region" description="Helical" evidence="6">
    <location>
        <begin position="282"/>
        <end position="300"/>
    </location>
</feature>
<dbReference type="InterPro" id="IPR001204">
    <property type="entry name" value="Phos_transporter"/>
</dbReference>
<dbReference type="EMBL" id="AP024233">
    <property type="protein sequence ID" value="BCO08244.1"/>
    <property type="molecule type" value="Genomic_DNA"/>
</dbReference>
<dbReference type="GO" id="GO:0016020">
    <property type="term" value="C:membrane"/>
    <property type="evidence" value="ECO:0007669"/>
    <property type="project" value="UniProtKB-SubCell"/>
</dbReference>
<evidence type="ECO:0000256" key="3">
    <source>
        <dbReference type="ARBA" id="ARBA00022692"/>
    </source>
</evidence>
<comment type="subcellular location">
    <subcellularLocation>
        <location evidence="1 6">Membrane</location>
        <topology evidence="1 6">Multi-pass membrane protein</topology>
    </subcellularLocation>
</comment>
<protein>
    <recommendedName>
        <fullName evidence="6">Phosphate transporter</fullName>
    </recommendedName>
</protein>
<accession>A0A915TZM6</accession>
<comment type="similarity">
    <text evidence="6">Belongs to the inorganic phosphate transporter (PiT) (TC 2.A.20) family.</text>
</comment>
<keyword evidence="6" id="KW-0592">Phosphate transport</keyword>
<dbReference type="GO" id="GO:0005315">
    <property type="term" value="F:phosphate transmembrane transporter activity"/>
    <property type="evidence" value="ECO:0007669"/>
    <property type="project" value="InterPro"/>
</dbReference>
<evidence type="ECO:0000256" key="5">
    <source>
        <dbReference type="ARBA" id="ARBA00023136"/>
    </source>
</evidence>
<dbReference type="PANTHER" id="PTHR11101:SF80">
    <property type="entry name" value="PHOSPHATE TRANSPORTER"/>
    <property type="match status" value="1"/>
</dbReference>
<dbReference type="Proteomes" id="UP001063350">
    <property type="component" value="Chromosome"/>
</dbReference>
<dbReference type="GO" id="GO:0035435">
    <property type="term" value="P:phosphate ion transmembrane transport"/>
    <property type="evidence" value="ECO:0007669"/>
    <property type="project" value="TreeGrafter"/>
</dbReference>
<feature type="transmembrane region" description="Helical" evidence="6">
    <location>
        <begin position="39"/>
        <end position="58"/>
    </location>
</feature>
<dbReference type="PANTHER" id="PTHR11101">
    <property type="entry name" value="PHOSPHATE TRANSPORTER"/>
    <property type="match status" value="1"/>
</dbReference>
<sequence>MFAAYLSSGLFLGWSLGANDASNVFGTAVGSRMIRFRTAAIYCSIFVILGAVISGAGASHTLGKLGSVNAIAGAFIVAFAAGFSVYLMTRARFPVSTSQAIVGAIIGWNMFSGSVTDLTSLTKIVSTWIFCPILAGIFSILLYLLTAWVIRTLKIHMFKLDALTRWSLLLAGIFGSYSLGANNIANVMGVFVPVAPFESISFLAFTFSSAQQLFLLGGIAIAVGVFTYSRHVMETVGRGIFDLTPVAACVVVWSHSLVLFIFSSQTIERWLQAHGLPSLPLVPVSSSQAIVGAVIGIGLLKGGRAIRWRTVAGITSSWVVTPVIAAIISLISLFFLQNVFQQETYHPVHYSLDRETLTYLDRQGIPTKHLKELLWQEYPNAVAFKKAVESVTPLDREAVARVIRAASLDNLKITKDKLDQLTSSSLTPAQLEALRSLEGRIFLHRWQFEQALARKSSEFRPRPGDPAHNARIESLLQFLYVKFRQ</sequence>
<keyword evidence="2 6" id="KW-0813">Transport</keyword>
<gene>
    <name evidence="7" type="ORF">GF1_06200</name>
</gene>
<feature type="transmembrane region" description="Helical" evidence="6">
    <location>
        <begin position="200"/>
        <end position="228"/>
    </location>
</feature>
<evidence type="ECO:0000256" key="1">
    <source>
        <dbReference type="ARBA" id="ARBA00004141"/>
    </source>
</evidence>
<evidence type="ECO:0000313" key="8">
    <source>
        <dbReference type="Proteomes" id="UP001063350"/>
    </source>
</evidence>
<evidence type="ECO:0000256" key="4">
    <source>
        <dbReference type="ARBA" id="ARBA00022989"/>
    </source>
</evidence>
<feature type="transmembrane region" description="Helical" evidence="6">
    <location>
        <begin position="162"/>
        <end position="180"/>
    </location>
</feature>
<dbReference type="RefSeq" id="WP_267928153.1">
    <property type="nucleotide sequence ID" value="NZ_AP024233.1"/>
</dbReference>
<evidence type="ECO:0000256" key="2">
    <source>
        <dbReference type="ARBA" id="ARBA00022448"/>
    </source>
</evidence>
<dbReference type="Pfam" id="PF01384">
    <property type="entry name" value="PHO4"/>
    <property type="match status" value="1"/>
</dbReference>
<dbReference type="KEGG" id="ddu:GF1_06200"/>
<keyword evidence="5 6" id="KW-0472">Membrane</keyword>
<proteinExistence type="inferred from homology"/>
<feature type="transmembrane region" description="Helical" evidence="6">
    <location>
        <begin position="127"/>
        <end position="150"/>
    </location>
</feature>
<keyword evidence="3 6" id="KW-0812">Transmembrane</keyword>
<feature type="transmembrane region" description="Helical" evidence="6">
    <location>
        <begin position="240"/>
        <end position="262"/>
    </location>
</feature>
<feature type="transmembrane region" description="Helical" evidence="6">
    <location>
        <begin position="312"/>
        <end position="336"/>
    </location>
</feature>
<name>A0A915TZM6_9BACT</name>
<feature type="transmembrane region" description="Helical" evidence="6">
    <location>
        <begin position="100"/>
        <end position="121"/>
    </location>
</feature>
<feature type="transmembrane region" description="Helical" evidence="6">
    <location>
        <begin position="70"/>
        <end position="88"/>
    </location>
</feature>
<dbReference type="AlphaFoldDB" id="A0A915TZM6"/>
<evidence type="ECO:0000313" key="7">
    <source>
        <dbReference type="EMBL" id="BCO08244.1"/>
    </source>
</evidence>